<evidence type="ECO:0000259" key="3">
    <source>
        <dbReference type="PROSITE" id="PS51186"/>
    </source>
</evidence>
<accession>A0A917CQ38</accession>
<dbReference type="Proteomes" id="UP000605253">
    <property type="component" value="Unassembled WGS sequence"/>
</dbReference>
<dbReference type="Pfam" id="PF00583">
    <property type="entry name" value="Acetyltransf_1"/>
    <property type="match status" value="1"/>
</dbReference>
<dbReference type="PANTHER" id="PTHR43072:SF51">
    <property type="entry name" value="ABC SUPERFAMILY TRANSPORT PROTEIN"/>
    <property type="match status" value="1"/>
</dbReference>
<evidence type="ECO:0000313" key="4">
    <source>
        <dbReference type="EMBL" id="GGF93403.1"/>
    </source>
</evidence>
<evidence type="ECO:0000256" key="1">
    <source>
        <dbReference type="ARBA" id="ARBA00022679"/>
    </source>
</evidence>
<gene>
    <name evidence="4" type="ORF">GCM10011365_13320</name>
</gene>
<name>A0A917CQ38_9GAMM</name>
<keyword evidence="2" id="KW-0012">Acyltransferase</keyword>
<dbReference type="SUPFAM" id="SSF55729">
    <property type="entry name" value="Acyl-CoA N-acyltransferases (Nat)"/>
    <property type="match status" value="1"/>
</dbReference>
<sequence>MLKFKLVNHTFLRLTLIYPSFLFKQKKLFMEIRAFEREKDLQNVLKLNQRLVELLSPMTAHQFDNINEDNSHVLVAEEDGQFAGFFMLVKSNADYESENFRWFQKRYDNFIYVDRVAVANEFRGRGIGSEFYQRAFDYAEKNNIDYMFAEIHMDPPNEKSLAFHDSLGFVEEGTAVLKGDHHYSLQKKVFNPAVEKSA</sequence>
<comment type="caution">
    <text evidence="4">The sequence shown here is derived from an EMBL/GenBank/DDBJ whole genome shotgun (WGS) entry which is preliminary data.</text>
</comment>
<reference evidence="4" key="1">
    <citation type="journal article" date="2014" name="Int. J. Syst. Evol. Microbiol.">
        <title>Complete genome sequence of Corynebacterium casei LMG S-19264T (=DSM 44701T), isolated from a smear-ripened cheese.</title>
        <authorList>
            <consortium name="US DOE Joint Genome Institute (JGI-PGF)"/>
            <person name="Walter F."/>
            <person name="Albersmeier A."/>
            <person name="Kalinowski J."/>
            <person name="Ruckert C."/>
        </authorList>
    </citation>
    <scope>NUCLEOTIDE SEQUENCE</scope>
    <source>
        <strain evidence="4">CGMCC 1.12181</strain>
    </source>
</reference>
<feature type="domain" description="N-acetyltransferase" evidence="3">
    <location>
        <begin position="30"/>
        <end position="192"/>
    </location>
</feature>
<dbReference type="AlphaFoldDB" id="A0A917CQ38"/>
<reference evidence="4" key="2">
    <citation type="submission" date="2020-09" db="EMBL/GenBank/DDBJ databases">
        <authorList>
            <person name="Sun Q."/>
            <person name="Zhou Y."/>
        </authorList>
    </citation>
    <scope>NUCLEOTIDE SEQUENCE</scope>
    <source>
        <strain evidence="4">CGMCC 1.12181</strain>
    </source>
</reference>
<protein>
    <recommendedName>
        <fullName evidence="3">N-acetyltransferase domain-containing protein</fullName>
    </recommendedName>
</protein>
<evidence type="ECO:0000313" key="5">
    <source>
        <dbReference type="Proteomes" id="UP000605253"/>
    </source>
</evidence>
<dbReference type="CDD" id="cd04301">
    <property type="entry name" value="NAT_SF"/>
    <property type="match status" value="1"/>
</dbReference>
<dbReference type="GO" id="GO:0016747">
    <property type="term" value="F:acyltransferase activity, transferring groups other than amino-acyl groups"/>
    <property type="evidence" value="ECO:0007669"/>
    <property type="project" value="InterPro"/>
</dbReference>
<dbReference type="EMBL" id="BMEO01000004">
    <property type="protein sequence ID" value="GGF93403.1"/>
    <property type="molecule type" value="Genomic_DNA"/>
</dbReference>
<evidence type="ECO:0000256" key="2">
    <source>
        <dbReference type="ARBA" id="ARBA00023315"/>
    </source>
</evidence>
<proteinExistence type="predicted"/>
<dbReference type="InterPro" id="IPR000182">
    <property type="entry name" value="GNAT_dom"/>
</dbReference>
<dbReference type="Gene3D" id="3.40.630.30">
    <property type="match status" value="1"/>
</dbReference>
<organism evidence="4 5">
    <name type="scientific">Marinicella pacifica</name>
    <dbReference type="NCBI Taxonomy" id="1171543"/>
    <lineage>
        <taxon>Bacteria</taxon>
        <taxon>Pseudomonadati</taxon>
        <taxon>Pseudomonadota</taxon>
        <taxon>Gammaproteobacteria</taxon>
        <taxon>Lysobacterales</taxon>
        <taxon>Marinicellaceae</taxon>
        <taxon>Marinicella</taxon>
    </lineage>
</organism>
<keyword evidence="5" id="KW-1185">Reference proteome</keyword>
<keyword evidence="1" id="KW-0808">Transferase</keyword>
<dbReference type="PROSITE" id="PS51186">
    <property type="entry name" value="GNAT"/>
    <property type="match status" value="1"/>
</dbReference>
<dbReference type="InterPro" id="IPR016181">
    <property type="entry name" value="Acyl_CoA_acyltransferase"/>
</dbReference>
<dbReference type="PANTHER" id="PTHR43072">
    <property type="entry name" value="N-ACETYLTRANSFERASE"/>
    <property type="match status" value="1"/>
</dbReference>